<comment type="caution">
    <text evidence="1">The sequence shown here is derived from an EMBL/GenBank/DDBJ whole genome shotgun (WGS) entry which is preliminary data.</text>
</comment>
<dbReference type="EMBL" id="JANPWB010000004">
    <property type="protein sequence ID" value="KAJ1193724.1"/>
    <property type="molecule type" value="Genomic_DNA"/>
</dbReference>
<name>A0AAV7UZF4_PLEWA</name>
<protein>
    <submittedName>
        <fullName evidence="1">Uncharacterized protein</fullName>
    </submittedName>
</protein>
<reference evidence="1" key="1">
    <citation type="journal article" date="2022" name="bioRxiv">
        <title>Sequencing and chromosome-scale assembly of the giantPleurodeles waltlgenome.</title>
        <authorList>
            <person name="Brown T."/>
            <person name="Elewa A."/>
            <person name="Iarovenko S."/>
            <person name="Subramanian E."/>
            <person name="Araus A.J."/>
            <person name="Petzold A."/>
            <person name="Susuki M."/>
            <person name="Suzuki K.-i.T."/>
            <person name="Hayashi T."/>
            <person name="Toyoda A."/>
            <person name="Oliveira C."/>
            <person name="Osipova E."/>
            <person name="Leigh N.D."/>
            <person name="Simon A."/>
            <person name="Yun M.H."/>
        </authorList>
    </citation>
    <scope>NUCLEOTIDE SEQUENCE</scope>
    <source>
        <strain evidence="1">20211129_DDA</strain>
        <tissue evidence="1">Liver</tissue>
    </source>
</reference>
<evidence type="ECO:0000313" key="1">
    <source>
        <dbReference type="EMBL" id="KAJ1193724.1"/>
    </source>
</evidence>
<sequence length="161" mass="17562">MRTNAQRAPPRAASVPLSGLCRCCCLVCRGEPVRPRARCVAVFQPVHACLSTLARADAPAALSTRGVAVFKARLHAECRGSGSFKARLHVPEVSVLDVAGATGRRRGFSCARAQMYGTLRVIHSRSLRHLDRCQLAHSPQEEEWVAIAYGHRALQGYKVMC</sequence>
<organism evidence="1 2">
    <name type="scientific">Pleurodeles waltl</name>
    <name type="common">Iberian ribbed newt</name>
    <dbReference type="NCBI Taxonomy" id="8319"/>
    <lineage>
        <taxon>Eukaryota</taxon>
        <taxon>Metazoa</taxon>
        <taxon>Chordata</taxon>
        <taxon>Craniata</taxon>
        <taxon>Vertebrata</taxon>
        <taxon>Euteleostomi</taxon>
        <taxon>Amphibia</taxon>
        <taxon>Batrachia</taxon>
        <taxon>Caudata</taxon>
        <taxon>Salamandroidea</taxon>
        <taxon>Salamandridae</taxon>
        <taxon>Pleurodelinae</taxon>
        <taxon>Pleurodeles</taxon>
    </lineage>
</organism>
<gene>
    <name evidence="1" type="ORF">NDU88_003020</name>
</gene>
<evidence type="ECO:0000313" key="2">
    <source>
        <dbReference type="Proteomes" id="UP001066276"/>
    </source>
</evidence>
<keyword evidence="2" id="KW-1185">Reference proteome</keyword>
<proteinExistence type="predicted"/>
<accession>A0AAV7UZF4</accession>
<dbReference type="Proteomes" id="UP001066276">
    <property type="component" value="Chromosome 2_2"/>
</dbReference>
<dbReference type="AlphaFoldDB" id="A0AAV7UZF4"/>